<organism evidence="3 4">
    <name type="scientific">Mycena albidolilacea</name>
    <dbReference type="NCBI Taxonomy" id="1033008"/>
    <lineage>
        <taxon>Eukaryota</taxon>
        <taxon>Fungi</taxon>
        <taxon>Dikarya</taxon>
        <taxon>Basidiomycota</taxon>
        <taxon>Agaricomycotina</taxon>
        <taxon>Agaricomycetes</taxon>
        <taxon>Agaricomycetidae</taxon>
        <taxon>Agaricales</taxon>
        <taxon>Marasmiineae</taxon>
        <taxon>Mycenaceae</taxon>
        <taxon>Mycena</taxon>
    </lineage>
</organism>
<reference evidence="3" key="1">
    <citation type="submission" date="2023-03" db="EMBL/GenBank/DDBJ databases">
        <title>Massive genome expansion in bonnet fungi (Mycena s.s.) driven by repeated elements and novel gene families across ecological guilds.</title>
        <authorList>
            <consortium name="Lawrence Berkeley National Laboratory"/>
            <person name="Harder C.B."/>
            <person name="Miyauchi S."/>
            <person name="Viragh M."/>
            <person name="Kuo A."/>
            <person name="Thoen E."/>
            <person name="Andreopoulos B."/>
            <person name="Lu D."/>
            <person name="Skrede I."/>
            <person name="Drula E."/>
            <person name="Henrissat B."/>
            <person name="Morin E."/>
            <person name="Kohler A."/>
            <person name="Barry K."/>
            <person name="LaButti K."/>
            <person name="Morin E."/>
            <person name="Salamov A."/>
            <person name="Lipzen A."/>
            <person name="Mereny Z."/>
            <person name="Hegedus B."/>
            <person name="Baldrian P."/>
            <person name="Stursova M."/>
            <person name="Weitz H."/>
            <person name="Taylor A."/>
            <person name="Grigoriev I.V."/>
            <person name="Nagy L.G."/>
            <person name="Martin F."/>
            <person name="Kauserud H."/>
        </authorList>
    </citation>
    <scope>NUCLEOTIDE SEQUENCE</scope>
    <source>
        <strain evidence="3">CBHHK002</strain>
    </source>
</reference>
<keyword evidence="2" id="KW-1133">Transmembrane helix</keyword>
<keyword evidence="2" id="KW-0812">Transmembrane</keyword>
<keyword evidence="2" id="KW-0472">Membrane</keyword>
<accession>A0AAD7AGR4</accession>
<comment type="caution">
    <text evidence="3">The sequence shown here is derived from an EMBL/GenBank/DDBJ whole genome shotgun (WGS) entry which is preliminary data.</text>
</comment>
<feature type="transmembrane region" description="Helical" evidence="2">
    <location>
        <begin position="127"/>
        <end position="152"/>
    </location>
</feature>
<feature type="transmembrane region" description="Helical" evidence="2">
    <location>
        <begin position="389"/>
        <end position="412"/>
    </location>
</feature>
<feature type="transmembrane region" description="Helical" evidence="2">
    <location>
        <begin position="192"/>
        <end position="215"/>
    </location>
</feature>
<dbReference type="EMBL" id="JARIHO010000008">
    <property type="protein sequence ID" value="KAJ7357158.1"/>
    <property type="molecule type" value="Genomic_DNA"/>
</dbReference>
<keyword evidence="4" id="KW-1185">Reference proteome</keyword>
<gene>
    <name evidence="3" type="ORF">DFH08DRAFT_851191</name>
</gene>
<dbReference type="Proteomes" id="UP001218218">
    <property type="component" value="Unassembled WGS sequence"/>
</dbReference>
<feature type="compositionally biased region" description="Low complexity" evidence="1">
    <location>
        <begin position="523"/>
        <end position="534"/>
    </location>
</feature>
<feature type="transmembrane region" description="Helical" evidence="2">
    <location>
        <begin position="235"/>
        <end position="258"/>
    </location>
</feature>
<feature type="transmembrane region" description="Helical" evidence="2">
    <location>
        <begin position="418"/>
        <end position="437"/>
    </location>
</feature>
<name>A0AAD7AGR4_9AGAR</name>
<dbReference type="AlphaFoldDB" id="A0AAD7AGR4"/>
<feature type="transmembrane region" description="Helical" evidence="2">
    <location>
        <begin position="158"/>
        <end position="180"/>
    </location>
</feature>
<feature type="transmembrane region" description="Helical" evidence="2">
    <location>
        <begin position="94"/>
        <end position="115"/>
    </location>
</feature>
<evidence type="ECO:0000313" key="3">
    <source>
        <dbReference type="EMBL" id="KAJ7357158.1"/>
    </source>
</evidence>
<evidence type="ECO:0000256" key="1">
    <source>
        <dbReference type="SAM" id="MobiDB-lite"/>
    </source>
</evidence>
<evidence type="ECO:0000256" key="2">
    <source>
        <dbReference type="SAM" id="Phobius"/>
    </source>
</evidence>
<feature type="region of interest" description="Disordered" evidence="1">
    <location>
        <begin position="501"/>
        <end position="552"/>
    </location>
</feature>
<evidence type="ECO:0000313" key="4">
    <source>
        <dbReference type="Proteomes" id="UP001218218"/>
    </source>
</evidence>
<protein>
    <submittedName>
        <fullName evidence="3">Uncharacterized protein</fullName>
    </submittedName>
</protein>
<proteinExistence type="predicted"/>
<sequence>MMADSATWQRSPSRTLASQPTVLSGPQLLAPRITPSPTCCEPNEVAIEISTTVLVPDYIRFYDTPISEFHPSYSTLPDGSLIAVPFMDDLARSYLSLLVTAMLATLFLRNIIVCFDYLRRAKMKRRVLFYLLLCSQLLSMGQIPLLVSYFSINVDCTAIMSVASTATGISLALLMTGVLGLKAYRCLDNSPLVLFVLVAFFCASSAFLGLQLSSIHGVRRLSGGCSSTSHNPRFIRIYVLIQLAQSAFLCCCFFYAVWKSRASPAARGRLSVCVSLDDFPNVKFDKPIRRVWWEQLLGLNNTPASLPALDVSGDTTRLDPSAGRPHFFSNQEQQPRRPASRHSISDPILEPLSDVQEAKEPGAPYHPPTSLSRLIPRMELFHRVMKDELCYTTTITVTTVILALLLVFGVNFENSLDMIGWVSANWAIISVLVIHSFGRVIHRHEKDALFQHPSAWWHERDINHRSPYSRRAFPGSQLRIRMPEDPFSDARAIRESMNSWNSEFADSPSSPSPVASTRDRRPSSTSPYPSSRNTLLDSTDRNSRGTPSWSFGFGVDEKAVNHSL</sequence>
<feature type="region of interest" description="Disordered" evidence="1">
    <location>
        <begin position="1"/>
        <end position="20"/>
    </location>
</feature>
<feature type="region of interest" description="Disordered" evidence="1">
    <location>
        <begin position="322"/>
        <end position="345"/>
    </location>
</feature>